<organism evidence="2 3">
    <name type="scientific">Aegilops tauschii subsp. strangulata</name>
    <name type="common">Goatgrass</name>
    <dbReference type="NCBI Taxonomy" id="200361"/>
    <lineage>
        <taxon>Eukaryota</taxon>
        <taxon>Viridiplantae</taxon>
        <taxon>Streptophyta</taxon>
        <taxon>Embryophyta</taxon>
        <taxon>Tracheophyta</taxon>
        <taxon>Spermatophyta</taxon>
        <taxon>Magnoliopsida</taxon>
        <taxon>Liliopsida</taxon>
        <taxon>Poales</taxon>
        <taxon>Poaceae</taxon>
        <taxon>BOP clade</taxon>
        <taxon>Pooideae</taxon>
        <taxon>Triticodae</taxon>
        <taxon>Triticeae</taxon>
        <taxon>Triticinae</taxon>
        <taxon>Aegilops</taxon>
    </lineage>
</organism>
<protein>
    <submittedName>
        <fullName evidence="2">Uncharacterized protein</fullName>
    </submittedName>
</protein>
<reference evidence="3" key="1">
    <citation type="journal article" date="2014" name="Science">
        <title>Ancient hybridizations among the ancestral genomes of bread wheat.</title>
        <authorList>
            <consortium name="International Wheat Genome Sequencing Consortium,"/>
            <person name="Marcussen T."/>
            <person name="Sandve S.R."/>
            <person name="Heier L."/>
            <person name="Spannagl M."/>
            <person name="Pfeifer M."/>
            <person name="Jakobsen K.S."/>
            <person name="Wulff B.B."/>
            <person name="Steuernagel B."/>
            <person name="Mayer K.F."/>
            <person name="Olsen O.A."/>
        </authorList>
    </citation>
    <scope>NUCLEOTIDE SEQUENCE [LARGE SCALE GENOMIC DNA]</scope>
    <source>
        <strain evidence="3">cv. AL8/78</strain>
    </source>
</reference>
<sequence length="149" mass="16753">PPHHSFFSSPRRRLPSTVRSISSPPATPSSLPSPGPYLLHHALPHILGQHRPDLEEEVETRRGGEEDPHLPPLSGSPCSSLEGKQSNNKPVWMVPRFKMSLILAIVGQVLLLERQEARTAQQEVCVVIPWFFPSGWMCFSRKIVYAKMM</sequence>
<reference evidence="3" key="2">
    <citation type="journal article" date="2017" name="Nat. Plants">
        <title>The Aegilops tauschii genome reveals multiple impacts of transposons.</title>
        <authorList>
            <person name="Zhao G."/>
            <person name="Zou C."/>
            <person name="Li K."/>
            <person name="Wang K."/>
            <person name="Li T."/>
            <person name="Gao L."/>
            <person name="Zhang X."/>
            <person name="Wang H."/>
            <person name="Yang Z."/>
            <person name="Liu X."/>
            <person name="Jiang W."/>
            <person name="Mao L."/>
            <person name="Kong X."/>
            <person name="Jiao Y."/>
            <person name="Jia J."/>
        </authorList>
    </citation>
    <scope>NUCLEOTIDE SEQUENCE [LARGE SCALE GENOMIC DNA]</scope>
    <source>
        <strain evidence="3">cv. AL8/78</strain>
    </source>
</reference>
<feature type="compositionally biased region" description="Low complexity" evidence="1">
    <location>
        <begin position="72"/>
        <end position="81"/>
    </location>
</feature>
<dbReference type="Gramene" id="AET0Gv20154800.3">
    <property type="protein sequence ID" value="AET0Gv20154800.3"/>
    <property type="gene ID" value="AET0Gv20154800"/>
</dbReference>
<dbReference type="AlphaFoldDB" id="A0A452XGV6"/>
<evidence type="ECO:0000313" key="2">
    <source>
        <dbReference type="EnsemblPlants" id="AET0Gv20154800.3"/>
    </source>
</evidence>
<feature type="region of interest" description="Disordered" evidence="1">
    <location>
        <begin position="1"/>
        <end position="86"/>
    </location>
</feature>
<keyword evidence="3" id="KW-1185">Reference proteome</keyword>
<dbReference type="EnsemblPlants" id="AET0Gv20154800.3">
    <property type="protein sequence ID" value="AET0Gv20154800.3"/>
    <property type="gene ID" value="AET0Gv20154800"/>
</dbReference>
<evidence type="ECO:0000313" key="3">
    <source>
        <dbReference type="Proteomes" id="UP000015105"/>
    </source>
</evidence>
<evidence type="ECO:0000256" key="1">
    <source>
        <dbReference type="SAM" id="MobiDB-lite"/>
    </source>
</evidence>
<feature type="compositionally biased region" description="Pro residues" evidence="1">
    <location>
        <begin position="25"/>
        <end position="35"/>
    </location>
</feature>
<proteinExistence type="predicted"/>
<feature type="compositionally biased region" description="Basic and acidic residues" evidence="1">
    <location>
        <begin position="59"/>
        <end position="69"/>
    </location>
</feature>
<accession>A0A452XGV6</accession>
<dbReference type="Proteomes" id="UP000015105">
    <property type="component" value="Unassembled WGS sequence"/>
</dbReference>
<name>A0A452XGV6_AEGTS</name>
<reference evidence="2" key="3">
    <citation type="submission" date="2019-03" db="UniProtKB">
        <authorList>
            <consortium name="EnsemblPlants"/>
        </authorList>
    </citation>
    <scope>IDENTIFICATION</scope>
</reference>